<proteinExistence type="predicted"/>
<gene>
    <name evidence="1" type="ORF">NW755_014608</name>
</gene>
<reference evidence="1" key="1">
    <citation type="submission" date="2022-09" db="EMBL/GenBank/DDBJ databases">
        <title>Fusarium specimens isolated from Avocado Roots.</title>
        <authorList>
            <person name="Stajich J."/>
            <person name="Roper C."/>
            <person name="Heimlech-Rivalta G."/>
        </authorList>
    </citation>
    <scope>NUCLEOTIDE SEQUENCE</scope>
    <source>
        <strain evidence="1">A02</strain>
    </source>
</reference>
<dbReference type="EMBL" id="JAOQAV010000235">
    <property type="protein sequence ID" value="KAJ4176102.1"/>
    <property type="molecule type" value="Genomic_DNA"/>
</dbReference>
<comment type="caution">
    <text evidence="1">The sequence shown here is derived from an EMBL/GenBank/DDBJ whole genome shotgun (WGS) entry which is preliminary data.</text>
</comment>
<evidence type="ECO:0000313" key="1">
    <source>
        <dbReference type="EMBL" id="KAJ4176102.1"/>
    </source>
</evidence>
<evidence type="ECO:0000313" key="2">
    <source>
        <dbReference type="Proteomes" id="UP001152087"/>
    </source>
</evidence>
<dbReference type="AlphaFoldDB" id="A0A9W8UUL7"/>
<dbReference type="Proteomes" id="UP001152087">
    <property type="component" value="Unassembled WGS sequence"/>
</dbReference>
<organism evidence="1 2">
    <name type="scientific">Fusarium falciforme</name>
    <dbReference type="NCBI Taxonomy" id="195108"/>
    <lineage>
        <taxon>Eukaryota</taxon>
        <taxon>Fungi</taxon>
        <taxon>Dikarya</taxon>
        <taxon>Ascomycota</taxon>
        <taxon>Pezizomycotina</taxon>
        <taxon>Sordariomycetes</taxon>
        <taxon>Hypocreomycetidae</taxon>
        <taxon>Hypocreales</taxon>
        <taxon>Nectriaceae</taxon>
        <taxon>Fusarium</taxon>
        <taxon>Fusarium solani species complex</taxon>
    </lineage>
</organism>
<accession>A0A9W8UUL7</accession>
<sequence>MTQAPVAIAGTLTSCPDIWADLELEPRPRPRPSSPSNAPAAMVINGFPSFARALPSWTDVTGAVVAAATKALGQQGLKAAESEFAPVLQQVFATLGFNSNVFYTAIGVALPDPQPIQQVAAQARQVNEECPSLWYVNFPKSLSVQDAQKVRDYRQSMQDFRSWSSAKWWNEVNRRQGIPDDFTKRVLQSKEFAKIACEDMVKMSWLRTTKNPLEAKHMIDCTAAELHENIVSRALTGWSDVDQDTMDAVEPILQDIVRTAQPGTQRMSEMKVVLIEKYVFDAPSDSITSYIRLVSFELQEAFYDVIFGKAQGQARVSLQLSLLQYEAAFEQQKWEWYSKNYINDNDIGIFEDLIKTQSIDVK</sequence>
<name>A0A9W8UUL7_9HYPO</name>
<protein>
    <submittedName>
        <fullName evidence="1">Uncharacterized protein</fullName>
    </submittedName>
</protein>
<keyword evidence="2" id="KW-1185">Reference proteome</keyword>